<keyword evidence="3" id="KW-0408">Iron</keyword>
<gene>
    <name evidence="6" type="ORF">SAMN05421848_1168</name>
</gene>
<dbReference type="Gene3D" id="3.60.21.10">
    <property type="match status" value="1"/>
</dbReference>
<dbReference type="InterPro" id="IPR029052">
    <property type="entry name" value="Metallo-depent_PP-like"/>
</dbReference>
<dbReference type="Pfam" id="PF00149">
    <property type="entry name" value="Metallophos"/>
    <property type="match status" value="1"/>
</dbReference>
<proteinExistence type="inferred from homology"/>
<accession>A0A1I1IDW0</accession>
<evidence type="ECO:0000256" key="1">
    <source>
        <dbReference type="ARBA" id="ARBA00022723"/>
    </source>
</evidence>
<dbReference type="RefSeq" id="WP_090131665.1">
    <property type="nucleotide sequence ID" value="NZ_FOLY01000002.1"/>
</dbReference>
<protein>
    <submittedName>
        <fullName evidence="6">Icc protein</fullName>
    </submittedName>
</protein>
<organism evidence="6 7">
    <name type="scientific">Kushneria avicenniae</name>
    <dbReference type="NCBI Taxonomy" id="402385"/>
    <lineage>
        <taxon>Bacteria</taxon>
        <taxon>Pseudomonadati</taxon>
        <taxon>Pseudomonadota</taxon>
        <taxon>Gammaproteobacteria</taxon>
        <taxon>Oceanospirillales</taxon>
        <taxon>Halomonadaceae</taxon>
        <taxon>Kushneria</taxon>
    </lineage>
</organism>
<dbReference type="SUPFAM" id="SSF56300">
    <property type="entry name" value="Metallo-dependent phosphatases"/>
    <property type="match status" value="1"/>
</dbReference>
<dbReference type="PANTHER" id="PTHR42988:SF2">
    <property type="entry name" value="CYCLIC NUCLEOTIDE PHOSPHODIESTERASE CBUA0032-RELATED"/>
    <property type="match status" value="1"/>
</dbReference>
<dbReference type="PANTHER" id="PTHR42988">
    <property type="entry name" value="PHOSPHOHYDROLASE"/>
    <property type="match status" value="1"/>
</dbReference>
<dbReference type="InterPro" id="IPR004843">
    <property type="entry name" value="Calcineurin-like_PHP"/>
</dbReference>
<dbReference type="Proteomes" id="UP000199046">
    <property type="component" value="Unassembled WGS sequence"/>
</dbReference>
<reference evidence="7" key="1">
    <citation type="submission" date="2016-10" db="EMBL/GenBank/DDBJ databases">
        <authorList>
            <person name="Varghese N."/>
            <person name="Submissions S."/>
        </authorList>
    </citation>
    <scope>NUCLEOTIDE SEQUENCE [LARGE SCALE GENOMIC DNA]</scope>
    <source>
        <strain evidence="7">DSM 23439</strain>
    </source>
</reference>
<keyword evidence="2" id="KW-0378">Hydrolase</keyword>
<dbReference type="InterPro" id="IPR026575">
    <property type="entry name" value="GpdQ/CpdA-like"/>
</dbReference>
<dbReference type="InterPro" id="IPR050884">
    <property type="entry name" value="CNP_phosphodiesterase-III"/>
</dbReference>
<evidence type="ECO:0000256" key="4">
    <source>
        <dbReference type="ARBA" id="ARBA00025742"/>
    </source>
</evidence>
<dbReference type="EMBL" id="FOLY01000002">
    <property type="protein sequence ID" value="SFC34315.1"/>
    <property type="molecule type" value="Genomic_DNA"/>
</dbReference>
<sequence length="246" mass="27339">MLIVQLSDSHLSADPARHYRGVDVQKRLGSILADVVRYQPDLVVVSGDVSDDGSVESYQRAAEQLDALGCRWVWLPGNHDHPATMASVRELVPVVHPGGWQIILLNSWIENEEGGRLGEAQLARLRAQLADDDTPTLIVLHHPPVTVESAWMNEIGLEDREAFWAALDQYDHVHAVLCGHIHHERTCLQDRIPVMSVPAIAAQFVPDRPDFAVDNDAPGGFRLIRLSDKDASRPLLSSRVAYVYDD</sequence>
<evidence type="ECO:0000259" key="5">
    <source>
        <dbReference type="Pfam" id="PF00149"/>
    </source>
</evidence>
<dbReference type="AlphaFoldDB" id="A0A1I1IDW0"/>
<dbReference type="OrthoDB" id="9784378at2"/>
<comment type="similarity">
    <text evidence="4">Belongs to the cyclic nucleotide phosphodiesterase class-III family.</text>
</comment>
<evidence type="ECO:0000256" key="2">
    <source>
        <dbReference type="ARBA" id="ARBA00022801"/>
    </source>
</evidence>
<dbReference type="GO" id="GO:0004112">
    <property type="term" value="F:cyclic-nucleotide phosphodiesterase activity"/>
    <property type="evidence" value="ECO:0007669"/>
    <property type="project" value="InterPro"/>
</dbReference>
<evidence type="ECO:0000256" key="3">
    <source>
        <dbReference type="ARBA" id="ARBA00023004"/>
    </source>
</evidence>
<evidence type="ECO:0000313" key="6">
    <source>
        <dbReference type="EMBL" id="SFC34315.1"/>
    </source>
</evidence>
<keyword evidence="1" id="KW-0479">Metal-binding</keyword>
<evidence type="ECO:0000313" key="7">
    <source>
        <dbReference type="Proteomes" id="UP000199046"/>
    </source>
</evidence>
<name>A0A1I1IDW0_9GAMM</name>
<keyword evidence="7" id="KW-1185">Reference proteome</keyword>
<feature type="domain" description="Calcineurin-like phosphoesterase" evidence="5">
    <location>
        <begin position="1"/>
        <end position="183"/>
    </location>
</feature>
<dbReference type="STRING" id="402385.SAMN05421848_1168"/>
<dbReference type="CDD" id="cd07402">
    <property type="entry name" value="MPP_GpdQ"/>
    <property type="match status" value="1"/>
</dbReference>
<dbReference type="GO" id="GO:0046872">
    <property type="term" value="F:metal ion binding"/>
    <property type="evidence" value="ECO:0007669"/>
    <property type="project" value="UniProtKB-KW"/>
</dbReference>